<sequence>MADAARTTILVVDDEWLVRTDLAQNLEQAGYRIREASNAAEAIAMLEKHAEIRVVFTDIQMPGTMDGISLSHYIRKRWPPTIVVISSGNQTPRPSELPDDTDFLAKPVGKETLAKILKNVARKLAAA</sequence>
<dbReference type="Pfam" id="PF00072">
    <property type="entry name" value="Response_reg"/>
    <property type="match status" value="1"/>
</dbReference>
<dbReference type="SMART" id="SM00448">
    <property type="entry name" value="REC"/>
    <property type="match status" value="1"/>
</dbReference>
<dbReference type="STRING" id="51670.SAMN04488557_0146"/>
<dbReference type="Proteomes" id="UP000199423">
    <property type="component" value="Unassembled WGS sequence"/>
</dbReference>
<dbReference type="PANTHER" id="PTHR44591:SF3">
    <property type="entry name" value="RESPONSE REGULATORY DOMAIN-CONTAINING PROTEIN"/>
    <property type="match status" value="1"/>
</dbReference>
<gene>
    <name evidence="6" type="ORF">SAMN04488557_0146</name>
</gene>
<feature type="modified residue" description="4-aspartylphosphate" evidence="4">
    <location>
        <position position="58"/>
    </location>
</feature>
<dbReference type="EMBL" id="FPCH01000001">
    <property type="protein sequence ID" value="SFV25803.1"/>
    <property type="molecule type" value="Genomic_DNA"/>
</dbReference>
<dbReference type="InterPro" id="IPR011006">
    <property type="entry name" value="CheY-like_superfamily"/>
</dbReference>
<evidence type="ECO:0000256" key="2">
    <source>
        <dbReference type="ARBA" id="ARBA00023015"/>
    </source>
</evidence>
<dbReference type="GO" id="GO:0000160">
    <property type="term" value="P:phosphorelay signal transduction system"/>
    <property type="evidence" value="ECO:0007669"/>
    <property type="project" value="InterPro"/>
</dbReference>
<dbReference type="InterPro" id="IPR050595">
    <property type="entry name" value="Bact_response_regulator"/>
</dbReference>
<dbReference type="OrthoDB" id="9784719at2"/>
<evidence type="ECO:0000313" key="7">
    <source>
        <dbReference type="Proteomes" id="UP000199423"/>
    </source>
</evidence>
<dbReference type="InterPro" id="IPR001789">
    <property type="entry name" value="Sig_transdc_resp-reg_receiver"/>
</dbReference>
<evidence type="ECO:0000259" key="5">
    <source>
        <dbReference type="PROSITE" id="PS50110"/>
    </source>
</evidence>
<evidence type="ECO:0000256" key="1">
    <source>
        <dbReference type="ARBA" id="ARBA00022553"/>
    </source>
</evidence>
<keyword evidence="3" id="KW-0804">Transcription</keyword>
<organism evidence="6 7">
    <name type="scientific">Hyphomicrobium facile</name>
    <dbReference type="NCBI Taxonomy" id="51670"/>
    <lineage>
        <taxon>Bacteria</taxon>
        <taxon>Pseudomonadati</taxon>
        <taxon>Pseudomonadota</taxon>
        <taxon>Alphaproteobacteria</taxon>
        <taxon>Hyphomicrobiales</taxon>
        <taxon>Hyphomicrobiaceae</taxon>
        <taxon>Hyphomicrobium</taxon>
    </lineage>
</organism>
<reference evidence="7" key="1">
    <citation type="submission" date="2016-10" db="EMBL/GenBank/DDBJ databases">
        <authorList>
            <person name="Varghese N."/>
            <person name="Submissions S."/>
        </authorList>
    </citation>
    <scope>NUCLEOTIDE SEQUENCE [LARGE SCALE GENOMIC DNA]</scope>
    <source>
        <strain evidence="7">DSM 1565</strain>
    </source>
</reference>
<evidence type="ECO:0000256" key="3">
    <source>
        <dbReference type="ARBA" id="ARBA00023163"/>
    </source>
</evidence>
<name>A0A1I7MTS7_9HYPH</name>
<proteinExistence type="predicted"/>
<dbReference type="SUPFAM" id="SSF52172">
    <property type="entry name" value="CheY-like"/>
    <property type="match status" value="1"/>
</dbReference>
<keyword evidence="7" id="KW-1185">Reference proteome</keyword>
<dbReference type="PROSITE" id="PS50110">
    <property type="entry name" value="RESPONSE_REGULATORY"/>
    <property type="match status" value="1"/>
</dbReference>
<dbReference type="Gene3D" id="3.40.50.2300">
    <property type="match status" value="1"/>
</dbReference>
<dbReference type="AlphaFoldDB" id="A0A1I7MTS7"/>
<dbReference type="PANTHER" id="PTHR44591">
    <property type="entry name" value="STRESS RESPONSE REGULATOR PROTEIN 1"/>
    <property type="match status" value="1"/>
</dbReference>
<dbReference type="RefSeq" id="WP_092862850.1">
    <property type="nucleotide sequence ID" value="NZ_FPCH01000001.1"/>
</dbReference>
<evidence type="ECO:0000256" key="4">
    <source>
        <dbReference type="PROSITE-ProRule" id="PRU00169"/>
    </source>
</evidence>
<keyword evidence="2" id="KW-0805">Transcription regulation</keyword>
<feature type="domain" description="Response regulatory" evidence="5">
    <location>
        <begin position="8"/>
        <end position="121"/>
    </location>
</feature>
<protein>
    <submittedName>
        <fullName evidence="6">Response regulator receiver domain-containing protein</fullName>
    </submittedName>
</protein>
<evidence type="ECO:0000313" key="6">
    <source>
        <dbReference type="EMBL" id="SFV25803.1"/>
    </source>
</evidence>
<keyword evidence="1 4" id="KW-0597">Phosphoprotein</keyword>
<accession>A0A1I7MTS7</accession>